<dbReference type="Proteomes" id="UP001589709">
    <property type="component" value="Unassembled WGS sequence"/>
</dbReference>
<name>A0ABV5MUR4_9ACTN</name>
<organism evidence="2 3">
    <name type="scientific">Streptomyces cinereospinus</name>
    <dbReference type="NCBI Taxonomy" id="285561"/>
    <lineage>
        <taxon>Bacteria</taxon>
        <taxon>Bacillati</taxon>
        <taxon>Actinomycetota</taxon>
        <taxon>Actinomycetes</taxon>
        <taxon>Kitasatosporales</taxon>
        <taxon>Streptomycetaceae</taxon>
        <taxon>Streptomyces</taxon>
    </lineage>
</organism>
<proteinExistence type="predicted"/>
<accession>A0ABV5MUR4</accession>
<feature type="domain" description="DUF397" evidence="1">
    <location>
        <begin position="13"/>
        <end position="64"/>
    </location>
</feature>
<comment type="caution">
    <text evidence="2">The sequence shown here is derived from an EMBL/GenBank/DDBJ whole genome shotgun (WGS) entry which is preliminary data.</text>
</comment>
<protein>
    <submittedName>
        <fullName evidence="2">DUF397 domain-containing protein</fullName>
    </submittedName>
</protein>
<dbReference type="Pfam" id="PF04149">
    <property type="entry name" value="DUF397"/>
    <property type="match status" value="1"/>
</dbReference>
<dbReference type="RefSeq" id="WP_381341298.1">
    <property type="nucleotide sequence ID" value="NZ_JBHMCY010000003.1"/>
</dbReference>
<reference evidence="2 3" key="1">
    <citation type="submission" date="2024-09" db="EMBL/GenBank/DDBJ databases">
        <authorList>
            <person name="Sun Q."/>
            <person name="Mori K."/>
        </authorList>
    </citation>
    <scope>NUCLEOTIDE SEQUENCE [LARGE SCALE GENOMIC DNA]</scope>
    <source>
        <strain evidence="2 3">JCM 6917</strain>
    </source>
</reference>
<sequence length="67" mass="7008">MMHKTAAGSAAPLAWFKSSYSSGDGNDCVEIATPLTVHIRDSKQQAGPRLVLAPGAWSAFVAYASRG</sequence>
<dbReference type="InterPro" id="IPR007278">
    <property type="entry name" value="DUF397"/>
</dbReference>
<evidence type="ECO:0000313" key="2">
    <source>
        <dbReference type="EMBL" id="MFB9461656.1"/>
    </source>
</evidence>
<keyword evidence="3" id="KW-1185">Reference proteome</keyword>
<evidence type="ECO:0000259" key="1">
    <source>
        <dbReference type="Pfam" id="PF04149"/>
    </source>
</evidence>
<gene>
    <name evidence="2" type="ORF">ACFF45_02645</name>
</gene>
<evidence type="ECO:0000313" key="3">
    <source>
        <dbReference type="Proteomes" id="UP001589709"/>
    </source>
</evidence>
<dbReference type="EMBL" id="JBHMCY010000003">
    <property type="protein sequence ID" value="MFB9461656.1"/>
    <property type="molecule type" value="Genomic_DNA"/>
</dbReference>